<organism evidence="1 2">
    <name type="scientific">Ralstonia pickettii</name>
    <name type="common">Burkholderia pickettii</name>
    <dbReference type="NCBI Taxonomy" id="329"/>
    <lineage>
        <taxon>Bacteria</taxon>
        <taxon>Pseudomonadati</taxon>
        <taxon>Pseudomonadota</taxon>
        <taxon>Betaproteobacteria</taxon>
        <taxon>Burkholderiales</taxon>
        <taxon>Burkholderiaceae</taxon>
        <taxon>Ralstonia</taxon>
    </lineage>
</organism>
<name>A0AAW4Q8X8_RALPI</name>
<reference evidence="1" key="1">
    <citation type="submission" date="2018-06" db="EMBL/GenBank/DDBJ databases">
        <authorList>
            <person name="O'Rourke A."/>
        </authorList>
    </citation>
    <scope>NUCLEOTIDE SEQUENCE</scope>
    <source>
        <strain evidence="1">132550021-3</strain>
    </source>
</reference>
<sequence>MSFQLRRRADLRASMLAIKSAIAENIPVKEHHLNEAIAFGYGLPTYASLVASLASGHAYAPSDFRHLAFLEHLEALSGDRPMAEAAAAAAGGITIQIDITKRSPARQRSDHYLDIAYDVELVVNGLSPESLEASPTFLVPSNFGGPHIRLASASTHKVDGEFAVTRNHNKGDLVSVKLIRGQWAGGLFLDIRPDADDARYLRSAKAALVREIIQVVNPWVNCRIFRPDAYDFGAWRVEMSLGQAGLAALGSSRLVFDIPRHQERLVVPDKEYLFDINPAQAKHLGQFQDGIWAADVYSNGISEDANDVKIDQLRKQFVRSVYQKLAPV</sequence>
<dbReference type="AlphaFoldDB" id="A0AAW4Q8X8"/>
<gene>
    <name evidence="1" type="ORF">DEE74_15705</name>
</gene>
<protein>
    <submittedName>
        <fullName evidence="1">Uncharacterized protein</fullName>
    </submittedName>
</protein>
<evidence type="ECO:0000313" key="1">
    <source>
        <dbReference type="EMBL" id="MBX3891310.1"/>
    </source>
</evidence>
<dbReference type="Proteomes" id="UP001199322">
    <property type="component" value="Unassembled WGS sequence"/>
</dbReference>
<comment type="caution">
    <text evidence="1">The sequence shown here is derived from an EMBL/GenBank/DDBJ whole genome shotgun (WGS) entry which is preliminary data.</text>
</comment>
<dbReference type="RefSeq" id="WP_182553243.1">
    <property type="nucleotide sequence ID" value="NZ_QGAQ01000014.1"/>
</dbReference>
<proteinExistence type="predicted"/>
<dbReference type="EMBL" id="QGBI01000014">
    <property type="protein sequence ID" value="MBX3891310.1"/>
    <property type="molecule type" value="Genomic_DNA"/>
</dbReference>
<evidence type="ECO:0000313" key="2">
    <source>
        <dbReference type="Proteomes" id="UP001199322"/>
    </source>
</evidence>
<accession>A0AAW4Q8X8</accession>